<feature type="compositionally biased region" description="Basic and acidic residues" evidence="2">
    <location>
        <begin position="33"/>
        <end position="55"/>
    </location>
</feature>
<dbReference type="InterPro" id="IPR041243">
    <property type="entry name" value="STI1/HOP_DP"/>
</dbReference>
<feature type="region of interest" description="Disordered" evidence="2">
    <location>
        <begin position="256"/>
        <end position="297"/>
    </location>
</feature>
<keyword evidence="1" id="KW-0677">Repeat</keyword>
<organism evidence="4 5">
    <name type="scientific">Potamilus streckersoni</name>
    <dbReference type="NCBI Taxonomy" id="2493646"/>
    <lineage>
        <taxon>Eukaryota</taxon>
        <taxon>Metazoa</taxon>
        <taxon>Spiralia</taxon>
        <taxon>Lophotrochozoa</taxon>
        <taxon>Mollusca</taxon>
        <taxon>Bivalvia</taxon>
        <taxon>Autobranchia</taxon>
        <taxon>Heteroconchia</taxon>
        <taxon>Palaeoheterodonta</taxon>
        <taxon>Unionida</taxon>
        <taxon>Unionoidea</taxon>
        <taxon>Unionidae</taxon>
        <taxon>Ambleminae</taxon>
        <taxon>Lampsilini</taxon>
        <taxon>Potamilus</taxon>
    </lineage>
</organism>
<feature type="region of interest" description="Disordered" evidence="2">
    <location>
        <begin position="33"/>
        <end position="90"/>
    </location>
</feature>
<accession>A0AAE0RSR0</accession>
<name>A0AAE0RSR0_9BIVA</name>
<evidence type="ECO:0000256" key="2">
    <source>
        <dbReference type="SAM" id="MobiDB-lite"/>
    </source>
</evidence>
<feature type="compositionally biased region" description="Polar residues" evidence="2">
    <location>
        <begin position="58"/>
        <end position="90"/>
    </location>
</feature>
<feature type="domain" description="STI1/HOP DP" evidence="3">
    <location>
        <begin position="194"/>
        <end position="245"/>
    </location>
</feature>
<feature type="compositionally biased region" description="Polar residues" evidence="2">
    <location>
        <begin position="119"/>
        <end position="144"/>
    </location>
</feature>
<evidence type="ECO:0000313" key="5">
    <source>
        <dbReference type="Proteomes" id="UP001195483"/>
    </source>
</evidence>
<gene>
    <name evidence="4" type="ORF">CHS0354_010213</name>
</gene>
<feature type="compositionally biased region" description="Basic and acidic residues" evidence="2">
    <location>
        <begin position="145"/>
        <end position="163"/>
    </location>
</feature>
<feature type="region of interest" description="Disordered" evidence="2">
    <location>
        <begin position="111"/>
        <end position="163"/>
    </location>
</feature>
<dbReference type="AlphaFoldDB" id="A0AAE0RSR0"/>
<reference evidence="4" key="2">
    <citation type="journal article" date="2021" name="Genome Biol. Evol.">
        <title>Developing a high-quality reference genome for a parasitic bivalve with doubly uniparental inheritance (Bivalvia: Unionida).</title>
        <authorList>
            <person name="Smith C.H."/>
        </authorList>
    </citation>
    <scope>NUCLEOTIDE SEQUENCE</scope>
    <source>
        <strain evidence="4">CHS0354</strain>
        <tissue evidence="4">Mantle</tissue>
    </source>
</reference>
<dbReference type="EMBL" id="JAEAOA010000640">
    <property type="protein sequence ID" value="KAK3578855.1"/>
    <property type="molecule type" value="Genomic_DNA"/>
</dbReference>
<proteinExistence type="predicted"/>
<reference evidence="4" key="3">
    <citation type="submission" date="2023-05" db="EMBL/GenBank/DDBJ databases">
        <authorList>
            <person name="Smith C.H."/>
        </authorList>
    </citation>
    <scope>NUCLEOTIDE SEQUENCE</scope>
    <source>
        <strain evidence="4">CHS0354</strain>
        <tissue evidence="4">Mantle</tissue>
    </source>
</reference>
<reference evidence="4" key="1">
    <citation type="journal article" date="2021" name="Genome Biol. Evol.">
        <title>A High-Quality Reference Genome for a Parasitic Bivalve with Doubly Uniparental Inheritance (Bivalvia: Unionida).</title>
        <authorList>
            <person name="Smith C.H."/>
        </authorList>
    </citation>
    <scope>NUCLEOTIDE SEQUENCE</scope>
    <source>
        <strain evidence="4">CHS0354</strain>
    </source>
</reference>
<keyword evidence="5" id="KW-1185">Reference proteome</keyword>
<evidence type="ECO:0000256" key="1">
    <source>
        <dbReference type="ARBA" id="ARBA00022737"/>
    </source>
</evidence>
<comment type="caution">
    <text evidence="4">The sequence shown here is derived from an EMBL/GenBank/DDBJ whole genome shotgun (WGS) entry which is preliminary data.</text>
</comment>
<evidence type="ECO:0000259" key="3">
    <source>
        <dbReference type="Pfam" id="PF17830"/>
    </source>
</evidence>
<dbReference type="Pfam" id="PF17830">
    <property type="entry name" value="STI1-HOP_DP"/>
    <property type="match status" value="1"/>
</dbReference>
<feature type="compositionally biased region" description="Polar residues" evidence="2">
    <location>
        <begin position="257"/>
        <end position="282"/>
    </location>
</feature>
<dbReference type="Proteomes" id="UP001195483">
    <property type="component" value="Unassembled WGS sequence"/>
</dbReference>
<sequence length="366" mass="41122">MMADADDIPPLEDMSDLLKQVNAMREIKWKKETTTAAEDQEKVTKLETKTKEQACRSKLSNGVHATSQQNDTSLNQPNSGDNEAISSSTNTGFGGFKKGFLFGGSSKIQTTKYDDKSESQSNKDGTGDSKTQNQSNKTQSGIQNKKSEEKQKEEDIPFLQKKDTQDNLKLPEVFQTLINATDVLQKNTDWVTDDLMQKIEENKLLSRCLTDPRFAQAIADLKSNPAEAMTKYQNNAEVQRFLQEFIGVMGSHFTKLGEQQSKNTPSQPQRKISEIATRSTTDGADLKVRSSTDPNQATEEDIQQINRIVSNPEVREILQDPQIQKLFETLRQNPDQGQRILQAADMTLRQKIQRLVDAGLLQFRTG</sequence>
<protein>
    <recommendedName>
        <fullName evidence="3">STI1/HOP DP domain-containing protein</fullName>
    </recommendedName>
</protein>
<dbReference type="Gene3D" id="1.10.260.100">
    <property type="match status" value="2"/>
</dbReference>
<evidence type="ECO:0000313" key="4">
    <source>
        <dbReference type="EMBL" id="KAK3578855.1"/>
    </source>
</evidence>